<accession>A0AAD3XQC0</accession>
<keyword evidence="2" id="KW-0238">DNA-binding</keyword>
<sequence length="146" mass="16266">MKKTLVLYKGRAPNGEKSNWVMHEYRLEGTFPFQNLPTAAAKVICRVFQKTKGGKKICYPDLRNGCRNSALPPLMESSPQIDQVKQVVPGSVYVSCFSIPVANDQGIHGQIFDSFNNNPYFLQRNSAGDLFQTSQVAQISGNFMSD</sequence>
<dbReference type="InterPro" id="IPR036093">
    <property type="entry name" value="NAC_dom_sf"/>
</dbReference>
<evidence type="ECO:0000259" key="5">
    <source>
        <dbReference type="PROSITE" id="PS51005"/>
    </source>
</evidence>
<keyword evidence="4" id="KW-0539">Nucleus</keyword>
<name>A0AAD3XQC0_NEPGR</name>
<dbReference type="EMBL" id="BSYO01000012">
    <property type="protein sequence ID" value="GMH12809.1"/>
    <property type="molecule type" value="Genomic_DNA"/>
</dbReference>
<dbReference type="GO" id="GO:0003677">
    <property type="term" value="F:DNA binding"/>
    <property type="evidence" value="ECO:0007669"/>
    <property type="project" value="UniProtKB-KW"/>
</dbReference>
<keyword evidence="1" id="KW-0805">Transcription regulation</keyword>
<gene>
    <name evidence="6" type="ORF">Nepgr_014650</name>
</gene>
<dbReference type="PANTHER" id="PTHR31744">
    <property type="entry name" value="PROTEIN CUP-SHAPED COTYLEDON 2-RELATED"/>
    <property type="match status" value="1"/>
</dbReference>
<keyword evidence="3" id="KW-0804">Transcription</keyword>
<evidence type="ECO:0000256" key="3">
    <source>
        <dbReference type="ARBA" id="ARBA00023163"/>
    </source>
</evidence>
<reference evidence="6" key="1">
    <citation type="submission" date="2023-05" db="EMBL/GenBank/DDBJ databases">
        <title>Nepenthes gracilis genome sequencing.</title>
        <authorList>
            <person name="Fukushima K."/>
        </authorList>
    </citation>
    <scope>NUCLEOTIDE SEQUENCE</scope>
    <source>
        <strain evidence="6">SING2019-196</strain>
    </source>
</reference>
<keyword evidence="7" id="KW-1185">Reference proteome</keyword>
<comment type="caution">
    <text evidence="6">The sequence shown here is derived from an EMBL/GenBank/DDBJ whole genome shotgun (WGS) entry which is preliminary data.</text>
</comment>
<dbReference type="PANTHER" id="PTHR31744:SF219">
    <property type="entry name" value="NAC DOMAIN-CONTAINING PROTEIN 4"/>
    <property type="match status" value="1"/>
</dbReference>
<dbReference type="PROSITE" id="PS51005">
    <property type="entry name" value="NAC"/>
    <property type="match status" value="1"/>
</dbReference>
<evidence type="ECO:0000313" key="6">
    <source>
        <dbReference type="EMBL" id="GMH12809.1"/>
    </source>
</evidence>
<organism evidence="6 7">
    <name type="scientific">Nepenthes gracilis</name>
    <name type="common">Slender pitcher plant</name>
    <dbReference type="NCBI Taxonomy" id="150966"/>
    <lineage>
        <taxon>Eukaryota</taxon>
        <taxon>Viridiplantae</taxon>
        <taxon>Streptophyta</taxon>
        <taxon>Embryophyta</taxon>
        <taxon>Tracheophyta</taxon>
        <taxon>Spermatophyta</taxon>
        <taxon>Magnoliopsida</taxon>
        <taxon>eudicotyledons</taxon>
        <taxon>Gunneridae</taxon>
        <taxon>Pentapetalae</taxon>
        <taxon>Caryophyllales</taxon>
        <taxon>Nepenthaceae</taxon>
        <taxon>Nepenthes</taxon>
    </lineage>
</organism>
<dbReference type="Gene3D" id="2.170.150.80">
    <property type="entry name" value="NAC domain"/>
    <property type="match status" value="1"/>
</dbReference>
<evidence type="ECO:0000256" key="2">
    <source>
        <dbReference type="ARBA" id="ARBA00023125"/>
    </source>
</evidence>
<evidence type="ECO:0000256" key="4">
    <source>
        <dbReference type="ARBA" id="ARBA00023242"/>
    </source>
</evidence>
<evidence type="ECO:0000256" key="1">
    <source>
        <dbReference type="ARBA" id="ARBA00023015"/>
    </source>
</evidence>
<dbReference type="Proteomes" id="UP001279734">
    <property type="component" value="Unassembled WGS sequence"/>
</dbReference>
<feature type="domain" description="NAC" evidence="5">
    <location>
        <begin position="1"/>
        <end position="50"/>
    </location>
</feature>
<dbReference type="InterPro" id="IPR003441">
    <property type="entry name" value="NAC-dom"/>
</dbReference>
<dbReference type="GO" id="GO:0006355">
    <property type="term" value="P:regulation of DNA-templated transcription"/>
    <property type="evidence" value="ECO:0007669"/>
    <property type="project" value="InterPro"/>
</dbReference>
<dbReference type="SUPFAM" id="SSF101941">
    <property type="entry name" value="NAC domain"/>
    <property type="match status" value="1"/>
</dbReference>
<protein>
    <recommendedName>
        <fullName evidence="5">NAC domain-containing protein</fullName>
    </recommendedName>
</protein>
<evidence type="ECO:0000313" key="7">
    <source>
        <dbReference type="Proteomes" id="UP001279734"/>
    </source>
</evidence>
<proteinExistence type="predicted"/>
<dbReference type="AlphaFoldDB" id="A0AAD3XQC0"/>